<organism evidence="1 2">
    <name type="scientific">Sclerotinia nivalis</name>
    <dbReference type="NCBI Taxonomy" id="352851"/>
    <lineage>
        <taxon>Eukaryota</taxon>
        <taxon>Fungi</taxon>
        <taxon>Dikarya</taxon>
        <taxon>Ascomycota</taxon>
        <taxon>Pezizomycotina</taxon>
        <taxon>Leotiomycetes</taxon>
        <taxon>Helotiales</taxon>
        <taxon>Sclerotiniaceae</taxon>
        <taxon>Sclerotinia</taxon>
    </lineage>
</organism>
<dbReference type="EMBL" id="JAPEIS010000016">
    <property type="protein sequence ID" value="KAJ8058438.1"/>
    <property type="molecule type" value="Genomic_DNA"/>
</dbReference>
<sequence length="109" mass="12538">MTQKTVHPFIQSINEFRSPRASFFGGKFLMIGDTLAFCRPHALSSIEQASLDALLLQDLPPKRNHYNRMGEQSVAIFPYSILAFKKLWFILAICINFKTSFYSDIFWGV</sequence>
<proteinExistence type="predicted"/>
<gene>
    <name evidence="1" type="ORF">OCU04_012627</name>
</gene>
<dbReference type="AlphaFoldDB" id="A0A9X0ACR6"/>
<evidence type="ECO:0000313" key="2">
    <source>
        <dbReference type="Proteomes" id="UP001152300"/>
    </source>
</evidence>
<dbReference type="Proteomes" id="UP001152300">
    <property type="component" value="Unassembled WGS sequence"/>
</dbReference>
<evidence type="ECO:0000313" key="1">
    <source>
        <dbReference type="EMBL" id="KAJ8058438.1"/>
    </source>
</evidence>
<reference evidence="1" key="1">
    <citation type="submission" date="2022-11" db="EMBL/GenBank/DDBJ databases">
        <title>Genome Resource of Sclerotinia nivalis Strain SnTB1, a Plant Pathogen Isolated from American Ginseng.</title>
        <authorList>
            <person name="Fan S."/>
        </authorList>
    </citation>
    <scope>NUCLEOTIDE SEQUENCE</scope>
    <source>
        <strain evidence="1">SnTB1</strain>
    </source>
</reference>
<keyword evidence="2" id="KW-1185">Reference proteome</keyword>
<name>A0A9X0ACR6_9HELO</name>
<comment type="caution">
    <text evidence="1">The sequence shown here is derived from an EMBL/GenBank/DDBJ whole genome shotgun (WGS) entry which is preliminary data.</text>
</comment>
<dbReference type="OrthoDB" id="16820at2759"/>
<accession>A0A9X0ACR6</accession>
<protein>
    <submittedName>
        <fullName evidence="1">Uncharacterized protein</fullName>
    </submittedName>
</protein>